<dbReference type="RefSeq" id="WP_089887054.1">
    <property type="nucleotide sequence ID" value="NZ_CALJFH010000024.1"/>
</dbReference>
<sequence length="219" mass="23454">MSTPRDLSAVSGYAEDEGNGRLYSPSAARNIEPIADVLAHHAPKAGQALEIASGTGQHVAIFAGRLPNLVWQPTEIDAARLTSVNAWAEHSGELNILPAIPLNATQKGWGAAHAGQDLITLSNLLHLISKTEAQTLISEAGKALAPQGVFHIYGPFMRDGETTSAGDAEFHAKLQAQDPDVGYKDDWDVIDWIHTSGMDLVQVLEMPSNNISFVATRPF</sequence>
<name>A0A1H3H3W4_9RHOB</name>
<reference evidence="1 2" key="1">
    <citation type="submission" date="2016-10" db="EMBL/GenBank/DDBJ databases">
        <authorList>
            <person name="de Groot N.N."/>
        </authorList>
    </citation>
    <scope>NUCLEOTIDE SEQUENCE [LARGE SCALE GENOMIC DNA]</scope>
    <source>
        <strain evidence="1 2">DSM 24677</strain>
    </source>
</reference>
<dbReference type="STRING" id="576131.SAMN05444486_101162"/>
<gene>
    <name evidence="1" type="ORF">SAMN05444486_101162</name>
</gene>
<dbReference type="Pfam" id="PF06080">
    <property type="entry name" value="DUF938"/>
    <property type="match status" value="1"/>
</dbReference>
<dbReference type="OrthoDB" id="5525831at2"/>
<protein>
    <recommendedName>
        <fullName evidence="3">Methyltransferase domain-containing protein</fullName>
    </recommendedName>
</protein>
<accession>A0A1H3H3W4</accession>
<dbReference type="SUPFAM" id="SSF53335">
    <property type="entry name" value="S-adenosyl-L-methionine-dependent methyltransferases"/>
    <property type="match status" value="1"/>
</dbReference>
<evidence type="ECO:0000313" key="2">
    <source>
        <dbReference type="Proteomes" id="UP000199026"/>
    </source>
</evidence>
<dbReference type="Proteomes" id="UP000199026">
    <property type="component" value="Unassembled WGS sequence"/>
</dbReference>
<evidence type="ECO:0008006" key="3">
    <source>
        <dbReference type="Google" id="ProtNLM"/>
    </source>
</evidence>
<evidence type="ECO:0000313" key="1">
    <source>
        <dbReference type="EMBL" id="SDY09444.1"/>
    </source>
</evidence>
<keyword evidence="2" id="KW-1185">Reference proteome</keyword>
<dbReference type="InterPro" id="IPR010342">
    <property type="entry name" value="DUF938"/>
</dbReference>
<dbReference type="InterPro" id="IPR029063">
    <property type="entry name" value="SAM-dependent_MTases_sf"/>
</dbReference>
<dbReference type="AlphaFoldDB" id="A0A1H3H3W4"/>
<organism evidence="1 2">
    <name type="scientific">Lentibacter algarum</name>
    <dbReference type="NCBI Taxonomy" id="576131"/>
    <lineage>
        <taxon>Bacteria</taxon>
        <taxon>Pseudomonadati</taxon>
        <taxon>Pseudomonadota</taxon>
        <taxon>Alphaproteobacteria</taxon>
        <taxon>Rhodobacterales</taxon>
        <taxon>Roseobacteraceae</taxon>
        <taxon>Lentibacter</taxon>
    </lineage>
</organism>
<dbReference type="GeneID" id="78122971"/>
<dbReference type="EMBL" id="FNPR01000001">
    <property type="protein sequence ID" value="SDY09444.1"/>
    <property type="molecule type" value="Genomic_DNA"/>
</dbReference>
<dbReference type="PANTHER" id="PTHR20974">
    <property type="entry name" value="UPF0585 PROTEIN CG18661"/>
    <property type="match status" value="1"/>
</dbReference>
<proteinExistence type="predicted"/>
<dbReference type="PANTHER" id="PTHR20974:SF0">
    <property type="entry name" value="UPF0585 PROTEIN CG18661"/>
    <property type="match status" value="1"/>
</dbReference>
<dbReference type="Gene3D" id="3.40.50.150">
    <property type="entry name" value="Vaccinia Virus protein VP39"/>
    <property type="match status" value="1"/>
</dbReference>